<dbReference type="Gene3D" id="3.30.1490.20">
    <property type="entry name" value="ATP-grasp fold, A domain"/>
    <property type="match status" value="1"/>
</dbReference>
<dbReference type="GO" id="GO:0005524">
    <property type="term" value="F:ATP binding"/>
    <property type="evidence" value="ECO:0007669"/>
    <property type="project" value="UniProtKB-UniRule"/>
</dbReference>
<dbReference type="HAMAP" id="MF_01929">
    <property type="entry name" value="PurE_classI"/>
    <property type="match status" value="1"/>
</dbReference>
<dbReference type="InterPro" id="IPR016185">
    <property type="entry name" value="PreATP-grasp_dom_sf"/>
</dbReference>
<evidence type="ECO:0000313" key="9">
    <source>
        <dbReference type="Proteomes" id="UP000504607"/>
    </source>
</evidence>
<dbReference type="SUPFAM" id="SSF52440">
    <property type="entry name" value="PreATP-grasp domain"/>
    <property type="match status" value="1"/>
</dbReference>
<sequence>MLSRFASSVCLGVPSDRLPVFFDSSAPLKPSLAGGRGALGFPSTCKKKAPMLPLSLSPARSARFRASVQRDEGSASERKDAMPIHGVSETIVGVLGGGQLGRMLCQAASQMAIKVVTLDPLENCPASAISYQHFVGSFDDGESVREFAKRCGVLTVEIEHVDAVTLEKLDQQGIDCQPKASTIRIIQDKYLQKVHFSQHGIPLPDFMQIDDLASAEKAGDLFGYPLMIKSKRLAYDGRGNAVAYNKEDLPSVVTALGGFDHGLYVERWTPFVKVLLNEVAPRPHNSGHHTIESCYTSQYEQHLRAVLGLPLGDPSMKSPAAIMYNILGEDEGDAGFYLAHQLIGRALNIPGATVHWYDKPEMRKQRKMGHITIVGPSMNIVRTRLNLLLEKGTTGNHTVVSPRVAIIMGSDSDLPTMKGAAEILKNFDVPFEVTIVSAHRTPERMYSFAMSAKERGIQIIIAGAGGAAHLPGMVASLTPLPVIGVPIRTSSLDGIDSLLSIVQMPKGVPVATVAIGNAANAALLAVRILAAGDADLWDRVVGYQEDMKDTVLRKAEKLEGEGWERYLNL</sequence>
<evidence type="ECO:0000259" key="8">
    <source>
        <dbReference type="PROSITE" id="PS50975"/>
    </source>
</evidence>
<dbReference type="GO" id="GO:0004638">
    <property type="term" value="F:phosphoribosylaminoimidazole carboxylase activity"/>
    <property type="evidence" value="ECO:0007669"/>
    <property type="project" value="UniProtKB-EC"/>
</dbReference>
<keyword evidence="4" id="KW-0658">Purine biosynthesis</keyword>
<dbReference type="InterPro" id="IPR040686">
    <property type="entry name" value="PurK_C"/>
</dbReference>
<evidence type="ECO:0000256" key="5">
    <source>
        <dbReference type="ARBA" id="ARBA00022840"/>
    </source>
</evidence>
<dbReference type="Proteomes" id="UP000504607">
    <property type="component" value="Chromosome 3"/>
</dbReference>
<dbReference type="InterPro" id="IPR033747">
    <property type="entry name" value="PurE_ClassI"/>
</dbReference>
<dbReference type="UniPathway" id="UPA00074">
    <property type="reaction ID" value="UER00130"/>
</dbReference>
<keyword evidence="5 7" id="KW-0067">ATP-binding</keyword>
<gene>
    <name evidence="10" type="primary">LOC105040545</name>
</gene>
<dbReference type="SUPFAM" id="SSF51246">
    <property type="entry name" value="Rudiment single hybrid motif"/>
    <property type="match status" value="1"/>
</dbReference>
<dbReference type="FunFam" id="3.40.50.1970:FF:000013">
    <property type="entry name" value="Phosphoribosylaminoimidazole carboxylase"/>
    <property type="match status" value="1"/>
</dbReference>
<dbReference type="PANTHER" id="PTHR11609:SF5">
    <property type="entry name" value="PHOSPHORIBOSYLAMINOIMIDAZOLE CARBOXYLASE"/>
    <property type="match status" value="1"/>
</dbReference>
<keyword evidence="9" id="KW-1185">Reference proteome</keyword>
<dbReference type="PIRSF" id="PIRSF001340">
    <property type="entry name" value="AIR_carboxylase"/>
    <property type="match status" value="1"/>
</dbReference>
<protein>
    <recommendedName>
        <fullName evidence="2">phosphoribosylaminoimidazole carboxylase</fullName>
        <ecNumber evidence="2">4.1.1.21</ecNumber>
    </recommendedName>
    <alternativeName>
        <fullName evidence="6">AIR carboxylase</fullName>
    </alternativeName>
</protein>
<dbReference type="OrthoDB" id="15425at2759"/>
<dbReference type="AlphaFoldDB" id="A0A6J0PGC0"/>
<dbReference type="SUPFAM" id="SSF56059">
    <property type="entry name" value="Glutathione synthetase ATP-binding domain-like"/>
    <property type="match status" value="1"/>
</dbReference>
<dbReference type="SMART" id="SM01001">
    <property type="entry name" value="AIRC"/>
    <property type="match status" value="1"/>
</dbReference>
<feature type="domain" description="ATP-grasp" evidence="8">
    <location>
        <begin position="193"/>
        <end position="247"/>
    </location>
</feature>
<dbReference type="InterPro" id="IPR003135">
    <property type="entry name" value="ATP-grasp_carboxylate-amine"/>
</dbReference>
<dbReference type="InterPro" id="IPR013815">
    <property type="entry name" value="ATP_grasp_subdomain_1"/>
</dbReference>
<dbReference type="Gene3D" id="3.30.470.20">
    <property type="entry name" value="ATP-grasp fold, B domain"/>
    <property type="match status" value="1"/>
</dbReference>
<dbReference type="Pfam" id="PF02222">
    <property type="entry name" value="ATP-grasp"/>
    <property type="match status" value="2"/>
</dbReference>
<dbReference type="Gene3D" id="3.40.50.1970">
    <property type="match status" value="1"/>
</dbReference>
<evidence type="ECO:0000256" key="6">
    <source>
        <dbReference type="ARBA" id="ARBA00031607"/>
    </source>
</evidence>
<evidence type="ECO:0000256" key="1">
    <source>
        <dbReference type="ARBA" id="ARBA00004747"/>
    </source>
</evidence>
<dbReference type="EC" id="4.1.1.21" evidence="2"/>
<dbReference type="SUPFAM" id="SSF52255">
    <property type="entry name" value="N5-CAIR mutase (phosphoribosylaminoimidazole carboxylase, PurE)"/>
    <property type="match status" value="1"/>
</dbReference>
<dbReference type="PROSITE" id="PS50975">
    <property type="entry name" value="ATP_GRASP"/>
    <property type="match status" value="1"/>
</dbReference>
<evidence type="ECO:0000256" key="2">
    <source>
        <dbReference type="ARBA" id="ARBA00012329"/>
    </source>
</evidence>
<dbReference type="GO" id="GO:0009507">
    <property type="term" value="C:chloroplast"/>
    <property type="evidence" value="ECO:0007669"/>
    <property type="project" value="TreeGrafter"/>
</dbReference>
<evidence type="ECO:0000256" key="4">
    <source>
        <dbReference type="ARBA" id="ARBA00022755"/>
    </source>
</evidence>
<dbReference type="Pfam" id="PF22660">
    <property type="entry name" value="RS_preATP-grasp-like"/>
    <property type="match status" value="1"/>
</dbReference>
<dbReference type="InterPro" id="IPR016301">
    <property type="entry name" value="Ade2_fungi/plant"/>
</dbReference>
<dbReference type="NCBIfam" id="TIGR01162">
    <property type="entry name" value="purE"/>
    <property type="match status" value="1"/>
</dbReference>
<dbReference type="InterPro" id="IPR000031">
    <property type="entry name" value="PurE_dom"/>
</dbReference>
<dbReference type="FunFam" id="3.40.50.20:FF:000024">
    <property type="entry name" value="Phosphoribosylaminoimidazole carboxylase family protein / AIR carboxylase family protein"/>
    <property type="match status" value="1"/>
</dbReference>
<dbReference type="InterPro" id="IPR054350">
    <property type="entry name" value="PurT/PurK_preATP-grasp"/>
</dbReference>
<keyword evidence="3 7" id="KW-0547">Nucleotide-binding</keyword>
<accession>A0A6J0PGC0</accession>
<name>A0A6J0PGC0_ELAGV</name>
<dbReference type="FunFam" id="3.30.1490.20:FF:000016">
    <property type="entry name" value="phosphoribosylaminoimidazole carboxylase, chloroplastic"/>
    <property type="match status" value="1"/>
</dbReference>
<evidence type="ECO:0000256" key="3">
    <source>
        <dbReference type="ARBA" id="ARBA00022741"/>
    </source>
</evidence>
<dbReference type="Pfam" id="PF00731">
    <property type="entry name" value="AIRC"/>
    <property type="match status" value="1"/>
</dbReference>
<reference evidence="10" key="1">
    <citation type="submission" date="2025-08" db="UniProtKB">
        <authorList>
            <consortium name="RefSeq"/>
        </authorList>
    </citation>
    <scope>IDENTIFICATION</scope>
</reference>
<proteinExistence type="inferred from homology"/>
<dbReference type="InterPro" id="IPR011761">
    <property type="entry name" value="ATP-grasp"/>
</dbReference>
<dbReference type="GO" id="GO:0006189">
    <property type="term" value="P:'de novo' IMP biosynthetic process"/>
    <property type="evidence" value="ECO:0007669"/>
    <property type="project" value="UniProtKB-UniPathway"/>
</dbReference>
<dbReference type="RefSeq" id="XP_019704924.1">
    <property type="nucleotide sequence ID" value="XM_019849365.2"/>
</dbReference>
<organism evidence="9 10">
    <name type="scientific">Elaeis guineensis var. tenera</name>
    <name type="common">Oil palm</name>
    <dbReference type="NCBI Taxonomy" id="51953"/>
    <lineage>
        <taxon>Eukaryota</taxon>
        <taxon>Viridiplantae</taxon>
        <taxon>Streptophyta</taxon>
        <taxon>Embryophyta</taxon>
        <taxon>Tracheophyta</taxon>
        <taxon>Spermatophyta</taxon>
        <taxon>Magnoliopsida</taxon>
        <taxon>Liliopsida</taxon>
        <taxon>Arecaceae</taxon>
        <taxon>Arecoideae</taxon>
        <taxon>Cocoseae</taxon>
        <taxon>Elaeidinae</taxon>
        <taxon>Elaeis</taxon>
    </lineage>
</organism>
<dbReference type="PANTHER" id="PTHR11609">
    <property type="entry name" value="PURINE BIOSYNTHESIS PROTEIN 6/7, PUR6/7"/>
    <property type="match status" value="1"/>
</dbReference>
<dbReference type="Gene3D" id="3.40.50.20">
    <property type="match status" value="1"/>
</dbReference>
<comment type="pathway">
    <text evidence="1">Purine metabolism; IMP biosynthesis via de novo pathway; 5-amino-1-(5-phospho-D-ribosyl)imidazole-4-carboxylate from 5-amino-1-(5-phospho-D-ribosyl)imidazole (carboxylase route): step 1/1.</text>
</comment>
<evidence type="ECO:0000313" key="10">
    <source>
        <dbReference type="RefSeq" id="XP_019704924.1"/>
    </source>
</evidence>
<dbReference type="Pfam" id="PF17769">
    <property type="entry name" value="PurK_C"/>
    <property type="match status" value="1"/>
</dbReference>
<dbReference type="GO" id="GO:0046872">
    <property type="term" value="F:metal ion binding"/>
    <property type="evidence" value="ECO:0007669"/>
    <property type="project" value="InterPro"/>
</dbReference>
<dbReference type="InterPro" id="IPR011054">
    <property type="entry name" value="Rudment_hybrid_motif"/>
</dbReference>
<evidence type="ECO:0000256" key="7">
    <source>
        <dbReference type="PROSITE-ProRule" id="PRU00409"/>
    </source>
</evidence>